<organism evidence="1 2">
    <name type="scientific">Clonostachys solani</name>
    <dbReference type="NCBI Taxonomy" id="160281"/>
    <lineage>
        <taxon>Eukaryota</taxon>
        <taxon>Fungi</taxon>
        <taxon>Dikarya</taxon>
        <taxon>Ascomycota</taxon>
        <taxon>Pezizomycotina</taxon>
        <taxon>Sordariomycetes</taxon>
        <taxon>Hypocreomycetidae</taxon>
        <taxon>Hypocreales</taxon>
        <taxon>Bionectriaceae</taxon>
        <taxon>Clonostachys</taxon>
    </lineage>
</organism>
<gene>
    <name evidence="1" type="ORF">CSOL1703_00013844</name>
</gene>
<protein>
    <submittedName>
        <fullName evidence="1">Uncharacterized protein</fullName>
    </submittedName>
</protein>
<proteinExistence type="predicted"/>
<dbReference type="AlphaFoldDB" id="A0A9N9Z292"/>
<name>A0A9N9Z292_9HYPO</name>
<keyword evidence="2" id="KW-1185">Reference proteome</keyword>
<comment type="caution">
    <text evidence="1">The sequence shown here is derived from an EMBL/GenBank/DDBJ whole genome shotgun (WGS) entry which is preliminary data.</text>
</comment>
<dbReference type="Proteomes" id="UP000775872">
    <property type="component" value="Unassembled WGS sequence"/>
</dbReference>
<evidence type="ECO:0000313" key="2">
    <source>
        <dbReference type="Proteomes" id="UP000775872"/>
    </source>
</evidence>
<reference evidence="1" key="1">
    <citation type="submission" date="2021-10" db="EMBL/GenBank/DDBJ databases">
        <authorList>
            <person name="Piombo E."/>
        </authorList>
    </citation>
    <scope>NUCLEOTIDE SEQUENCE</scope>
</reference>
<evidence type="ECO:0000313" key="1">
    <source>
        <dbReference type="EMBL" id="CAH0047822.1"/>
    </source>
</evidence>
<dbReference type="EMBL" id="CABFOC020000031">
    <property type="protein sequence ID" value="CAH0047822.1"/>
    <property type="molecule type" value="Genomic_DNA"/>
</dbReference>
<accession>A0A9N9Z292</accession>
<sequence length="188" mass="21460">MDLESASEVIDQALHQIGDQAKVWRKLSSVKLISSSNLVKAEQKLQEMTNMLSLNKSSVDRDAMLKSNTNHEYRASSPFNKADITEVSIMDDLHTDLITNITHQHHQKIHNSPRIFLLKNWEVIIQKRKASIPFSLRVYYVLAEDDAIFRAVSLGNLDEVLLLFTHRKASPFVRDVNGCSLLHVTSFF</sequence>